<dbReference type="GeneID" id="13450978"/>
<feature type="repeat" description="ANK" evidence="3">
    <location>
        <begin position="119"/>
        <end position="151"/>
    </location>
</feature>
<dbReference type="OrthoDB" id="539213at2759"/>
<name>E9B6E5_LEIMU</name>
<dbReference type="OMA" id="WACISGH"/>
<evidence type="ECO:0000313" key="4">
    <source>
        <dbReference type="EMBL" id="CBZ30817.1"/>
    </source>
</evidence>
<dbReference type="InterPro" id="IPR002110">
    <property type="entry name" value="Ankyrin_rpt"/>
</dbReference>
<dbReference type="KEGG" id="lmi:LMXM_34_2670"/>
<keyword evidence="2 3" id="KW-0040">ANK repeat</keyword>
<dbReference type="SUPFAM" id="SSF48403">
    <property type="entry name" value="Ankyrin repeat"/>
    <property type="match status" value="1"/>
</dbReference>
<dbReference type="PANTHER" id="PTHR24171">
    <property type="entry name" value="ANKYRIN REPEAT DOMAIN-CONTAINING PROTEIN 39-RELATED"/>
    <property type="match status" value="1"/>
</dbReference>
<dbReference type="PROSITE" id="PS50297">
    <property type="entry name" value="ANK_REP_REGION"/>
    <property type="match status" value="2"/>
</dbReference>
<dbReference type="AlphaFoldDB" id="E9B6E5"/>
<dbReference type="Pfam" id="PF12796">
    <property type="entry name" value="Ank_2"/>
    <property type="match status" value="1"/>
</dbReference>
<dbReference type="Gene3D" id="1.25.40.20">
    <property type="entry name" value="Ankyrin repeat-containing domain"/>
    <property type="match status" value="1"/>
</dbReference>
<protein>
    <submittedName>
        <fullName evidence="4">Ankyrin repeat protein</fullName>
    </submittedName>
</protein>
<proteinExistence type="predicted"/>
<dbReference type="PROSITE" id="PS50088">
    <property type="entry name" value="ANK_REPEAT"/>
    <property type="match status" value="2"/>
</dbReference>
<dbReference type="InterPro" id="IPR036770">
    <property type="entry name" value="Ankyrin_rpt-contain_sf"/>
</dbReference>
<accession>E9B6E5</accession>
<evidence type="ECO:0000256" key="2">
    <source>
        <dbReference type="ARBA" id="ARBA00023043"/>
    </source>
</evidence>
<gene>
    <name evidence="4" type="ORF">LMXM_34_2670</name>
</gene>
<dbReference type="Pfam" id="PF00023">
    <property type="entry name" value="Ank"/>
    <property type="match status" value="1"/>
</dbReference>
<dbReference type="SMART" id="SM00248">
    <property type="entry name" value="ANK"/>
    <property type="match status" value="3"/>
</dbReference>
<dbReference type="PANTHER" id="PTHR24171:SF10">
    <property type="entry name" value="ANKYRIN REPEAT DOMAIN-CONTAINING PROTEIN 29-LIKE"/>
    <property type="match status" value="1"/>
</dbReference>
<organism evidence="4 5">
    <name type="scientific">Leishmania mexicana (strain MHOM/GT/2001/U1103)</name>
    <dbReference type="NCBI Taxonomy" id="929439"/>
    <lineage>
        <taxon>Eukaryota</taxon>
        <taxon>Discoba</taxon>
        <taxon>Euglenozoa</taxon>
        <taxon>Kinetoplastea</taxon>
        <taxon>Metakinetoplastina</taxon>
        <taxon>Trypanosomatida</taxon>
        <taxon>Trypanosomatidae</taxon>
        <taxon>Leishmaniinae</taxon>
        <taxon>Leishmania</taxon>
    </lineage>
</organism>
<feature type="repeat" description="ANK" evidence="3">
    <location>
        <begin position="86"/>
        <end position="118"/>
    </location>
</feature>
<sequence length="173" mass="18725">MSSTRSSRDATSRRESPAETIYDACRRGNAERFMTYVQKGGCLSECDDQKLTLLHHAAFSGNNAFVKAILDRSDTQQVNIDAADCEGWTPLHYAADRGHAHVVEALLDEGANVNARDTAKRTPMHLAALSGRPDVVAVLLRHGASKTTKNVAGMTPMDCAKQTDQAAVIAQLE</sequence>
<dbReference type="Proteomes" id="UP000007259">
    <property type="component" value="Chromosome 34"/>
</dbReference>
<dbReference type="RefSeq" id="XP_003879262.1">
    <property type="nucleotide sequence ID" value="XM_003879213.1"/>
</dbReference>
<keyword evidence="1" id="KW-0677">Repeat</keyword>
<evidence type="ECO:0000313" key="5">
    <source>
        <dbReference type="Proteomes" id="UP000007259"/>
    </source>
</evidence>
<dbReference type="PRINTS" id="PR01415">
    <property type="entry name" value="ANKYRIN"/>
</dbReference>
<evidence type="ECO:0000256" key="3">
    <source>
        <dbReference type="PROSITE-ProRule" id="PRU00023"/>
    </source>
</evidence>
<reference evidence="4 5" key="1">
    <citation type="journal article" date="2011" name="Genome Res.">
        <title>Chromosome and gene copy number variation allow major structural change between species and strains of Leishmania.</title>
        <authorList>
            <person name="Rogers M.B."/>
            <person name="Hilley J.D."/>
            <person name="Dickens N.J."/>
            <person name="Wilkes J."/>
            <person name="Bates P.A."/>
            <person name="Depledge D.P."/>
            <person name="Harris D."/>
            <person name="Her Y."/>
            <person name="Herzyk P."/>
            <person name="Imamura H."/>
            <person name="Otto T.D."/>
            <person name="Sanders M."/>
            <person name="Seeger K."/>
            <person name="Dujardin J.C."/>
            <person name="Berriman M."/>
            <person name="Smith D.F."/>
            <person name="Hertz-Fowler C."/>
            <person name="Mottram J.C."/>
        </authorList>
    </citation>
    <scope>NUCLEOTIDE SEQUENCE [LARGE SCALE GENOMIC DNA]</scope>
    <source>
        <strain evidence="4 5">MHOM/GT/2001/U1103</strain>
    </source>
</reference>
<dbReference type="VEuPathDB" id="TriTrypDB:LmxM.34.2670"/>
<evidence type="ECO:0000256" key="1">
    <source>
        <dbReference type="ARBA" id="ARBA00022737"/>
    </source>
</evidence>
<dbReference type="EMBL" id="FR799587">
    <property type="protein sequence ID" value="CBZ30817.1"/>
    <property type="molecule type" value="Genomic_DNA"/>
</dbReference>
<dbReference type="PhylomeDB" id="E9B6E5"/>
<keyword evidence="5" id="KW-1185">Reference proteome</keyword>